<evidence type="ECO:0000256" key="1">
    <source>
        <dbReference type="SAM" id="MobiDB-lite"/>
    </source>
</evidence>
<protein>
    <submittedName>
        <fullName evidence="2">(Mediterranean fruit fly) hypothetical protein</fullName>
    </submittedName>
</protein>
<comment type="caution">
    <text evidence="2">The sequence shown here is derived from an EMBL/GenBank/DDBJ whole genome shotgun (WGS) entry which is preliminary data.</text>
</comment>
<sequence>MQDNITRTSTHRTHRTEVSQPKLLPPPPTDQPTQQISQHKVFASGLSTMPPHCRVMRHFAVSSTLTTPPDSSETQQEARDMRCNGRKTVCRTLRRFVNDFLPLIND</sequence>
<accession>A0A811V4J3</accession>
<feature type="region of interest" description="Disordered" evidence="1">
    <location>
        <begin position="1"/>
        <end position="37"/>
    </location>
</feature>
<evidence type="ECO:0000313" key="2">
    <source>
        <dbReference type="EMBL" id="CAD7005761.1"/>
    </source>
</evidence>
<evidence type="ECO:0000313" key="3">
    <source>
        <dbReference type="Proteomes" id="UP000606786"/>
    </source>
</evidence>
<proteinExistence type="predicted"/>
<reference evidence="2" key="1">
    <citation type="submission" date="2020-11" db="EMBL/GenBank/DDBJ databases">
        <authorList>
            <person name="Whitehead M."/>
        </authorList>
    </citation>
    <scope>NUCLEOTIDE SEQUENCE</scope>
    <source>
        <strain evidence="2">EGII</strain>
    </source>
</reference>
<organism evidence="2 3">
    <name type="scientific">Ceratitis capitata</name>
    <name type="common">Mediterranean fruit fly</name>
    <name type="synonym">Tephritis capitata</name>
    <dbReference type="NCBI Taxonomy" id="7213"/>
    <lineage>
        <taxon>Eukaryota</taxon>
        <taxon>Metazoa</taxon>
        <taxon>Ecdysozoa</taxon>
        <taxon>Arthropoda</taxon>
        <taxon>Hexapoda</taxon>
        <taxon>Insecta</taxon>
        <taxon>Pterygota</taxon>
        <taxon>Neoptera</taxon>
        <taxon>Endopterygota</taxon>
        <taxon>Diptera</taxon>
        <taxon>Brachycera</taxon>
        <taxon>Muscomorpha</taxon>
        <taxon>Tephritoidea</taxon>
        <taxon>Tephritidae</taxon>
        <taxon>Ceratitis</taxon>
        <taxon>Ceratitis</taxon>
    </lineage>
</organism>
<dbReference type="AlphaFoldDB" id="A0A811V4J3"/>
<dbReference type="EMBL" id="CAJHJT010000034">
    <property type="protein sequence ID" value="CAD7005761.1"/>
    <property type="molecule type" value="Genomic_DNA"/>
</dbReference>
<keyword evidence="3" id="KW-1185">Reference proteome</keyword>
<gene>
    <name evidence="2" type="ORF">CCAP1982_LOCUS14109</name>
</gene>
<name>A0A811V4J3_CERCA</name>
<dbReference type="Proteomes" id="UP000606786">
    <property type="component" value="Unassembled WGS sequence"/>
</dbReference>